<evidence type="ECO:0000313" key="1">
    <source>
        <dbReference type="EMBL" id="KKL96461.1"/>
    </source>
</evidence>
<protein>
    <submittedName>
        <fullName evidence="1">Uncharacterized protein</fullName>
    </submittedName>
</protein>
<proteinExistence type="predicted"/>
<accession>A0A0F9H0J9</accession>
<organism evidence="1">
    <name type="scientific">marine sediment metagenome</name>
    <dbReference type="NCBI Taxonomy" id="412755"/>
    <lineage>
        <taxon>unclassified sequences</taxon>
        <taxon>metagenomes</taxon>
        <taxon>ecological metagenomes</taxon>
    </lineage>
</organism>
<dbReference type="AlphaFoldDB" id="A0A0F9H0J9"/>
<reference evidence="1" key="1">
    <citation type="journal article" date="2015" name="Nature">
        <title>Complex archaea that bridge the gap between prokaryotes and eukaryotes.</title>
        <authorList>
            <person name="Spang A."/>
            <person name="Saw J.H."/>
            <person name="Jorgensen S.L."/>
            <person name="Zaremba-Niedzwiedzka K."/>
            <person name="Martijn J."/>
            <person name="Lind A.E."/>
            <person name="van Eijk R."/>
            <person name="Schleper C."/>
            <person name="Guy L."/>
            <person name="Ettema T.J."/>
        </authorList>
    </citation>
    <scope>NUCLEOTIDE SEQUENCE</scope>
</reference>
<name>A0A0F9H0J9_9ZZZZ</name>
<comment type="caution">
    <text evidence="1">The sequence shown here is derived from an EMBL/GenBank/DDBJ whole genome shotgun (WGS) entry which is preliminary data.</text>
</comment>
<sequence>MKIHLITNCTSRKLHKLTSKVHLKDISKDAISPSENWTKILSKQVDLLPALDAYAGDHWAKVKDIERLGASLWIVSAGYGLISADTKICSYNATFNSNDENSVSKFYSKENLKEKNRCWWKDIHKGRESSIEKIYFDHPGDIFFIALPPNYLKVIEPELDNLASCGVINLHNTYIFSSKQDLSLSLKECFYQAKEDFCEQLGGSRVSLIIRLARYIFKGLSLKEPTYPQVQKMYNALLLGSSPVKHINRRKMTDKNVIDFILTELNDSTLTKISTTKLLKKMRDQGMGCEHKRFSKIYSELLVEIKNTNFREVSKNGKS</sequence>
<gene>
    <name evidence="1" type="ORF">LCGC14_1844270</name>
</gene>
<dbReference type="EMBL" id="LAZR01018427">
    <property type="protein sequence ID" value="KKL96461.1"/>
    <property type="molecule type" value="Genomic_DNA"/>
</dbReference>